<dbReference type="KEGG" id="bbae:FRD01_22730"/>
<name>A0A5B8Y218_9DELT</name>
<gene>
    <name evidence="1" type="ORF">FRD01_22730</name>
</gene>
<reference evidence="1 2" key="1">
    <citation type="submission" date="2019-08" db="EMBL/GenBank/DDBJ databases">
        <authorList>
            <person name="Liang Q."/>
        </authorList>
    </citation>
    <scope>NUCLEOTIDE SEQUENCE [LARGE SCALE GENOMIC DNA]</scope>
    <source>
        <strain evidence="1 2">V1718</strain>
    </source>
</reference>
<dbReference type="AlphaFoldDB" id="A0A5B8Y218"/>
<keyword evidence="2" id="KW-1185">Reference proteome</keyword>
<proteinExistence type="predicted"/>
<sequence>MKLWKENDTGFGASEEFANQTFEPMDPEDFYGRLLSGNLASVPAPCLYLFKGDRLLASQRFDELKVSWGDGLLTLEGIPHLRKILTDLDSTMQTFLVTLALFALSCSASTRGAEPALTPETVATPAQSRSVEDAEPLLMDSLKVYGRVVFHDELVAAGDALALKLGEFGPFRPIHDSASPYTDLLNEWTRVAQGNYVKEGQCFDPPSPALAMRALNPDAVGAEIGIRCTEKCVLTVTLRDAETKAKGRDYFDRARSKWTLELDGDVDTWAAQIANATFTKMPLEKPKNDGLGILGTLAQDSPGIMVRDAEFSGEWGETYSRAAFDAVVSDFSQCAQEAKTWRDWWGMRHLLEVNAAGEVVRCEASLPDHLPRTNFACECDAIARKVNFGPGQERRMSAYINYYPGSSNKFLSSERVDNFNRSAYLADFSGDDPYASALGTNALSYEALRSCTKNLTETEQDVRVAFVIDTQGNTKSIEVTWPDELQDFGKCAQPILSQAKFSCPYAPNTVTGTLKIKVSPIQY</sequence>
<dbReference type="EMBL" id="CP042467">
    <property type="protein sequence ID" value="QED29996.1"/>
    <property type="molecule type" value="Genomic_DNA"/>
</dbReference>
<evidence type="ECO:0000313" key="1">
    <source>
        <dbReference type="EMBL" id="QED29996.1"/>
    </source>
</evidence>
<dbReference type="RefSeq" id="WP_146963290.1">
    <property type="nucleotide sequence ID" value="NZ_CP042467.1"/>
</dbReference>
<accession>A0A5B8Y218</accession>
<evidence type="ECO:0000313" key="2">
    <source>
        <dbReference type="Proteomes" id="UP000321595"/>
    </source>
</evidence>
<dbReference type="Proteomes" id="UP000321595">
    <property type="component" value="Chromosome"/>
</dbReference>
<protein>
    <submittedName>
        <fullName evidence="1">Uncharacterized protein</fullName>
    </submittedName>
</protein>
<organism evidence="1 2">
    <name type="scientific">Microvenator marinus</name>
    <dbReference type="NCBI Taxonomy" id="2600177"/>
    <lineage>
        <taxon>Bacteria</taxon>
        <taxon>Deltaproteobacteria</taxon>
        <taxon>Bradymonadales</taxon>
        <taxon>Microvenatoraceae</taxon>
        <taxon>Microvenator</taxon>
    </lineage>
</organism>